<dbReference type="Gene3D" id="2.40.50.140">
    <property type="entry name" value="Nucleic acid-binding proteins"/>
    <property type="match status" value="3"/>
</dbReference>
<sequence length="269" mass="30912">MTISSLKFIHNNLETVLKKYNYSLNKGDIIAGIVFSEEKYGFLINIGNNIAGYLPYNEILDTVFSKTIKQHNFINLSESREFLIIERKKVQNKQVLLSVKKLNYIKSWERIKQLYTEDITLYTKIIGKNKGGILVDIENLVGFIPNSHANSSLFQSNFITNYKKVLVKFLEINETHNYIIVSCKRVILQSYSNKFNVGTIINGTVKNIQKYGVFVDLGEINGLLHISEITNNHVESLQQIFEIGDKIWVSIIHIDTKQARISLSTKFLD</sequence>
<keyword evidence="2 6" id="KW-0689">Ribosomal protein</keyword>
<feature type="domain" description="S1 motif" evidence="5">
    <location>
        <begin position="198"/>
        <end position="266"/>
    </location>
</feature>
<dbReference type="PRINTS" id="PR00681">
    <property type="entry name" value="RIBOSOMALS1"/>
</dbReference>
<keyword evidence="3" id="KW-0687">Ribonucleoprotein</keyword>
<keyword evidence="6" id="KW-0934">Plastid</keyword>
<dbReference type="PANTHER" id="PTHR10724">
    <property type="entry name" value="30S RIBOSOMAL PROTEIN S1"/>
    <property type="match status" value="1"/>
</dbReference>
<dbReference type="InterPro" id="IPR050437">
    <property type="entry name" value="Ribos_protein_bS1-like"/>
</dbReference>
<feature type="domain" description="S1 motif" evidence="5">
    <location>
        <begin position="27"/>
        <end position="100"/>
    </location>
</feature>
<accession>A0A1X9PUR1</accession>
<evidence type="ECO:0000313" key="6">
    <source>
        <dbReference type="EMBL" id="ARO91247.1"/>
    </source>
</evidence>
<dbReference type="InterPro" id="IPR003029">
    <property type="entry name" value="S1_domain"/>
</dbReference>
<comment type="similarity">
    <text evidence="1">Belongs to the bacterial ribosomal protein bS1 family.</text>
</comment>
<dbReference type="EMBL" id="KX284728">
    <property type="protein sequence ID" value="ASK39671.1"/>
    <property type="molecule type" value="Genomic_DNA"/>
</dbReference>
<dbReference type="AlphaFoldDB" id="A0A1X9PUR1"/>
<evidence type="ECO:0000256" key="1">
    <source>
        <dbReference type="ARBA" id="ARBA00006767"/>
    </source>
</evidence>
<dbReference type="InterPro" id="IPR035104">
    <property type="entry name" value="Ribosomal_protein_S1-like"/>
</dbReference>
<keyword evidence="6" id="KW-0150">Chloroplast</keyword>
<name>A0A1X9PUR1_9RHOD</name>
<dbReference type="GO" id="GO:0005737">
    <property type="term" value="C:cytoplasm"/>
    <property type="evidence" value="ECO:0007669"/>
    <property type="project" value="UniProtKB-ARBA"/>
</dbReference>
<evidence type="ECO:0000256" key="4">
    <source>
        <dbReference type="ARBA" id="ARBA00025453"/>
    </source>
</evidence>
<dbReference type="SMART" id="SM00316">
    <property type="entry name" value="S1"/>
    <property type="match status" value="3"/>
</dbReference>
<dbReference type="SUPFAM" id="SSF50249">
    <property type="entry name" value="Nucleic acid-binding proteins"/>
    <property type="match status" value="3"/>
</dbReference>
<dbReference type="GO" id="GO:0003735">
    <property type="term" value="F:structural constituent of ribosome"/>
    <property type="evidence" value="ECO:0007669"/>
    <property type="project" value="TreeGrafter"/>
</dbReference>
<dbReference type="GO" id="GO:0005840">
    <property type="term" value="C:ribosome"/>
    <property type="evidence" value="ECO:0007669"/>
    <property type="project" value="UniProtKB-KW"/>
</dbReference>
<reference evidence="7" key="1">
    <citation type="journal article" date="2016" name="BMC Biol.">
        <title>Parallel evolution of highly conserved plastid genome architecture in red seaweeds and seed plants.</title>
        <authorList>
            <person name="Lee J."/>
            <person name="Cho C.H."/>
            <person name="Park S.I."/>
            <person name="Choi J.W."/>
            <person name="Song H.S."/>
            <person name="West J.A."/>
            <person name="Bhattacharya D."/>
            <person name="Yoon H.S."/>
        </authorList>
    </citation>
    <scope>NUCLEOTIDE SEQUENCE</scope>
</reference>
<gene>
    <name evidence="6" type="primary">rps1</name>
    <name evidence="7" type="ORF">Rhodc_133</name>
</gene>
<dbReference type="PANTHER" id="PTHR10724:SF7">
    <property type="entry name" value="SMALL RIBOSOMAL SUBUNIT PROTEIN BS1C"/>
    <property type="match status" value="1"/>
</dbReference>
<protein>
    <submittedName>
        <fullName evidence="6 7">Ribosomal protein S1</fullName>
    </submittedName>
</protein>
<geneLocation type="plastid" evidence="6"/>
<dbReference type="GO" id="GO:1990904">
    <property type="term" value="C:ribonucleoprotein complex"/>
    <property type="evidence" value="ECO:0007669"/>
    <property type="project" value="UniProtKB-KW"/>
</dbReference>
<dbReference type="FunFam" id="2.40.50.140:FF:000051">
    <property type="entry name" value="RNA-binding transcriptional accessory protein"/>
    <property type="match status" value="1"/>
</dbReference>
<dbReference type="Pfam" id="PF00575">
    <property type="entry name" value="S1"/>
    <property type="match status" value="2"/>
</dbReference>
<dbReference type="EMBL" id="KY709212">
    <property type="protein sequence ID" value="ARO91247.1"/>
    <property type="molecule type" value="Genomic_DNA"/>
</dbReference>
<reference evidence="6" key="2">
    <citation type="submission" date="2017-03" db="EMBL/GenBank/DDBJ databases">
        <title>The new red algal subphylum Proteorhodophytina comprises the largest and most divergent plastid genomes known.</title>
        <authorList>
            <person name="Munoz-Gomez S.A."/>
            <person name="Mejia-Franco F.G."/>
            <person name="Durnin K."/>
            <person name="Morgan C."/>
            <person name="Grisdale C.J."/>
            <person name="Archibald J.M."/>
            <person name="Slamovits C.H."/>
        </authorList>
    </citation>
    <scope>NUCLEOTIDE SEQUENCE</scope>
    <source>
        <strain evidence="6">UTEX LB2715</strain>
    </source>
</reference>
<proteinExistence type="inferred from homology"/>
<evidence type="ECO:0000256" key="3">
    <source>
        <dbReference type="ARBA" id="ARBA00023274"/>
    </source>
</evidence>
<dbReference type="GO" id="GO:0006412">
    <property type="term" value="P:translation"/>
    <property type="evidence" value="ECO:0007669"/>
    <property type="project" value="TreeGrafter"/>
</dbReference>
<dbReference type="InterPro" id="IPR012340">
    <property type="entry name" value="NA-bd_OB-fold"/>
</dbReference>
<reference evidence="7" key="3">
    <citation type="submission" date="2017-07" db="EMBL/GenBank/DDBJ databases">
        <authorList>
            <person name="Sun Z.S."/>
            <person name="Albrecht U."/>
            <person name="Echele G."/>
            <person name="Lee C.C."/>
        </authorList>
    </citation>
    <scope>NUCLEOTIDE SEQUENCE</scope>
</reference>
<evidence type="ECO:0000259" key="5">
    <source>
        <dbReference type="PROSITE" id="PS50126"/>
    </source>
</evidence>
<dbReference type="GO" id="GO:0003729">
    <property type="term" value="F:mRNA binding"/>
    <property type="evidence" value="ECO:0007669"/>
    <property type="project" value="UniProtKB-ARBA"/>
</dbReference>
<organism evidence="6">
    <name type="scientific">Rhodochaete parvula</name>
    <dbReference type="NCBI Taxonomy" id="110510"/>
    <lineage>
        <taxon>Eukaryota</taxon>
        <taxon>Rhodophyta</taxon>
        <taxon>Compsopogonophyceae</taxon>
        <taxon>Rhodochaetales</taxon>
        <taxon>Rhodochaetaceae</taxon>
        <taxon>Rhodochaete</taxon>
    </lineage>
</organism>
<dbReference type="PROSITE" id="PS50126">
    <property type="entry name" value="S1"/>
    <property type="match status" value="2"/>
</dbReference>
<evidence type="ECO:0000313" key="7">
    <source>
        <dbReference type="EMBL" id="ASK39671.1"/>
    </source>
</evidence>
<comment type="function">
    <text evidence="4">Associates with the EF-Tu.GDP complex and induces the exchange of GDP to GTP. It remains bound to the aminoacyl-tRNA.EF-Tu.GTP complex up to the GTP hydrolysis stage on the ribosome.</text>
</comment>
<evidence type="ECO:0000256" key="2">
    <source>
        <dbReference type="ARBA" id="ARBA00022980"/>
    </source>
</evidence>